<feature type="signal peptide" evidence="6">
    <location>
        <begin position="1"/>
        <end position="20"/>
    </location>
</feature>
<evidence type="ECO:0008006" key="9">
    <source>
        <dbReference type="Google" id="ProtNLM"/>
    </source>
</evidence>
<protein>
    <recommendedName>
        <fullName evidence="9">Receptor L-domain domain-containing protein</fullName>
    </recommendedName>
</protein>
<evidence type="ECO:0000256" key="6">
    <source>
        <dbReference type="SAM" id="SignalP"/>
    </source>
</evidence>
<evidence type="ECO:0000256" key="3">
    <source>
        <dbReference type="ARBA" id="ARBA00022525"/>
    </source>
</evidence>
<dbReference type="EMBL" id="CH991587">
    <property type="protein sequence ID" value="EDQ84422.1"/>
    <property type="molecule type" value="Genomic_DNA"/>
</dbReference>
<dbReference type="Gene3D" id="3.80.20.20">
    <property type="entry name" value="Receptor L-domain"/>
    <property type="match status" value="2"/>
</dbReference>
<sequence>MVSPWVVCSLLVVMGPAVVGASDESIITTDAQGNLVINASSTGGDARVWINGVDVLQELAELREILLDRKTTPTALPPSTTAAPTNAPVTYTGDIGCGLENVPLDVTHILGNVSLISCPLLTANDLLQAFGKLVQVSGDLTRCELIIIGSECNAIIPTFDVPMDDNGALIHLDGLATLTSVGGDLNIRNNYNLTNVNGLGNVTSVGDYLSIYVRCRTRGDEIDVTCVNEERNAALTNVDGLGSITSIGDYLSIGVRCRMRGHEVDVTCVDEEDNDVLTNVDGLGSVTSVGDYLYIYSNDALTNVDGLGNVTSVGDFLRIYDNGALTNVDGLGSVTSVGDYLSIDYNDVLANVDGLGNITSVGDYLYIRYNAALTNVDGLGSVTSVGGNLVICSNSQLDTSMVPASVRSLGTCQRITSGGCGFC</sequence>
<dbReference type="FunFam" id="3.80.20.20:FF:000048">
    <property type="entry name" value="Predicted protein"/>
    <property type="match status" value="1"/>
</dbReference>
<dbReference type="PANTHER" id="PTHR31018:SF3">
    <property type="entry name" value="RECEPTOR PROTEIN-TYROSINE KINASE"/>
    <property type="match status" value="1"/>
</dbReference>
<keyword evidence="4 6" id="KW-0732">Signal</keyword>
<dbReference type="InterPro" id="IPR036941">
    <property type="entry name" value="Rcpt_L-dom_sf"/>
</dbReference>
<dbReference type="OMA" id="IAQVINC"/>
<proteinExistence type="predicted"/>
<name>A9VDC6_MONBE</name>
<dbReference type="KEGG" id="mbr:MONBRDRAFT_34686"/>
<keyword evidence="5" id="KW-0325">Glycoprotein</keyword>
<dbReference type="InParanoid" id="A9VDC6"/>
<comment type="subcellular location">
    <subcellularLocation>
        <location evidence="1">Secreted</location>
        <location evidence="1">Cell wall</location>
    </subcellularLocation>
</comment>
<evidence type="ECO:0000256" key="5">
    <source>
        <dbReference type="ARBA" id="ARBA00023180"/>
    </source>
</evidence>
<dbReference type="RefSeq" id="XP_001750717.1">
    <property type="nucleotide sequence ID" value="XM_001750665.1"/>
</dbReference>
<accession>A9VDC6</accession>
<keyword evidence="3" id="KW-0964">Secreted</keyword>
<reference evidence="7 8" key="1">
    <citation type="journal article" date="2008" name="Nature">
        <title>The genome of the choanoflagellate Monosiga brevicollis and the origin of metazoans.</title>
        <authorList>
            <consortium name="JGI Sequencing"/>
            <person name="King N."/>
            <person name="Westbrook M.J."/>
            <person name="Young S.L."/>
            <person name="Kuo A."/>
            <person name="Abedin M."/>
            <person name="Chapman J."/>
            <person name="Fairclough S."/>
            <person name="Hellsten U."/>
            <person name="Isogai Y."/>
            <person name="Letunic I."/>
            <person name="Marr M."/>
            <person name="Pincus D."/>
            <person name="Putnam N."/>
            <person name="Rokas A."/>
            <person name="Wright K.J."/>
            <person name="Zuzow R."/>
            <person name="Dirks W."/>
            <person name="Good M."/>
            <person name="Goodstein D."/>
            <person name="Lemons D."/>
            <person name="Li W."/>
            <person name="Lyons J.B."/>
            <person name="Morris A."/>
            <person name="Nichols S."/>
            <person name="Richter D.J."/>
            <person name="Salamov A."/>
            <person name="Bork P."/>
            <person name="Lim W.A."/>
            <person name="Manning G."/>
            <person name="Miller W.T."/>
            <person name="McGinnis W."/>
            <person name="Shapiro H."/>
            <person name="Tjian R."/>
            <person name="Grigoriev I.V."/>
            <person name="Rokhsar D."/>
        </authorList>
    </citation>
    <scope>NUCLEOTIDE SEQUENCE [LARGE SCALE GENOMIC DNA]</scope>
    <source>
        <strain evidence="8">MX1 / ATCC 50154</strain>
    </source>
</reference>
<dbReference type="PANTHER" id="PTHR31018">
    <property type="entry name" value="SPORULATION-SPECIFIC PROTEIN-RELATED"/>
    <property type="match status" value="1"/>
</dbReference>
<evidence type="ECO:0000313" key="8">
    <source>
        <dbReference type="Proteomes" id="UP000001357"/>
    </source>
</evidence>
<dbReference type="AlphaFoldDB" id="A9VDC6"/>
<evidence type="ECO:0000256" key="4">
    <source>
        <dbReference type="ARBA" id="ARBA00022729"/>
    </source>
</evidence>
<dbReference type="InterPro" id="IPR051648">
    <property type="entry name" value="CWI-Assembly_Regulator"/>
</dbReference>
<dbReference type="FunFam" id="3.80.20.20:FF:000036">
    <property type="entry name" value="Predicted protein"/>
    <property type="match status" value="1"/>
</dbReference>
<keyword evidence="8" id="KW-1185">Reference proteome</keyword>
<keyword evidence="2" id="KW-0134">Cell wall</keyword>
<evidence type="ECO:0000256" key="2">
    <source>
        <dbReference type="ARBA" id="ARBA00022512"/>
    </source>
</evidence>
<dbReference type="GeneID" id="5896011"/>
<gene>
    <name evidence="7" type="ORF">MONBRDRAFT_34686</name>
</gene>
<feature type="chain" id="PRO_5002745543" description="Receptor L-domain domain-containing protein" evidence="6">
    <location>
        <begin position="21"/>
        <end position="423"/>
    </location>
</feature>
<dbReference type="eggNOG" id="ENOG502SD4U">
    <property type="taxonomic scope" value="Eukaryota"/>
</dbReference>
<dbReference type="Proteomes" id="UP000001357">
    <property type="component" value="Unassembled WGS sequence"/>
</dbReference>
<organism evidence="7 8">
    <name type="scientific">Monosiga brevicollis</name>
    <name type="common">Choanoflagellate</name>
    <dbReference type="NCBI Taxonomy" id="81824"/>
    <lineage>
        <taxon>Eukaryota</taxon>
        <taxon>Choanoflagellata</taxon>
        <taxon>Craspedida</taxon>
        <taxon>Salpingoecidae</taxon>
        <taxon>Monosiga</taxon>
    </lineage>
</organism>
<dbReference type="SUPFAM" id="SSF52058">
    <property type="entry name" value="L domain-like"/>
    <property type="match status" value="3"/>
</dbReference>
<evidence type="ECO:0000256" key="1">
    <source>
        <dbReference type="ARBA" id="ARBA00004191"/>
    </source>
</evidence>
<evidence type="ECO:0000313" key="7">
    <source>
        <dbReference type="EMBL" id="EDQ84422.1"/>
    </source>
</evidence>